<dbReference type="Proteomes" id="UP000308199">
    <property type="component" value="Unassembled WGS sequence"/>
</dbReference>
<dbReference type="AlphaFoldDB" id="A0A4S4L7U2"/>
<dbReference type="OrthoDB" id="3066495at2759"/>
<dbReference type="EMBL" id="SGPK01000162">
    <property type="protein sequence ID" value="THH07041.1"/>
    <property type="molecule type" value="Genomic_DNA"/>
</dbReference>
<reference evidence="1 2" key="1">
    <citation type="submission" date="2019-02" db="EMBL/GenBank/DDBJ databases">
        <title>Genome sequencing of the rare red list fungi Phellinidium pouzarii.</title>
        <authorList>
            <person name="Buettner E."/>
            <person name="Kellner H."/>
        </authorList>
    </citation>
    <scope>NUCLEOTIDE SEQUENCE [LARGE SCALE GENOMIC DNA]</scope>
    <source>
        <strain evidence="1 2">DSM 108285</strain>
    </source>
</reference>
<sequence length="71" mass="7674">MPDSQYYSSTLDCDADGFTFCSASDSMETNDDLPGTGRILGKIYDFTGRLLENQLGDIAERLGYGPRAAAV</sequence>
<gene>
    <name evidence="1" type="ORF">EW145_g3662</name>
</gene>
<protein>
    <submittedName>
        <fullName evidence="1">Uncharacterized protein</fullName>
    </submittedName>
</protein>
<organism evidence="1 2">
    <name type="scientific">Phellinidium pouzarii</name>
    <dbReference type="NCBI Taxonomy" id="167371"/>
    <lineage>
        <taxon>Eukaryota</taxon>
        <taxon>Fungi</taxon>
        <taxon>Dikarya</taxon>
        <taxon>Basidiomycota</taxon>
        <taxon>Agaricomycotina</taxon>
        <taxon>Agaricomycetes</taxon>
        <taxon>Hymenochaetales</taxon>
        <taxon>Hymenochaetaceae</taxon>
        <taxon>Phellinidium</taxon>
    </lineage>
</organism>
<evidence type="ECO:0000313" key="1">
    <source>
        <dbReference type="EMBL" id="THH07041.1"/>
    </source>
</evidence>
<keyword evidence="2" id="KW-1185">Reference proteome</keyword>
<name>A0A4S4L7U2_9AGAM</name>
<evidence type="ECO:0000313" key="2">
    <source>
        <dbReference type="Proteomes" id="UP000308199"/>
    </source>
</evidence>
<proteinExistence type="predicted"/>
<comment type="caution">
    <text evidence="1">The sequence shown here is derived from an EMBL/GenBank/DDBJ whole genome shotgun (WGS) entry which is preliminary data.</text>
</comment>
<accession>A0A4S4L7U2</accession>